<dbReference type="Pfam" id="PF00611">
    <property type="entry name" value="FCH"/>
    <property type="match status" value="1"/>
</dbReference>
<evidence type="ECO:0000259" key="3">
    <source>
        <dbReference type="PROSITE" id="PS50002"/>
    </source>
</evidence>
<dbReference type="Proteomes" id="UP000186601">
    <property type="component" value="Unassembled WGS sequence"/>
</dbReference>
<dbReference type="InterPro" id="IPR036028">
    <property type="entry name" value="SH3-like_dom_sf"/>
</dbReference>
<dbReference type="SUPFAM" id="SSF103657">
    <property type="entry name" value="BAR/IMD domain-like"/>
    <property type="match status" value="1"/>
</dbReference>
<dbReference type="EMBL" id="MLYV02001230">
    <property type="protein sequence ID" value="PSR71921.1"/>
    <property type="molecule type" value="Genomic_DNA"/>
</dbReference>
<keyword evidence="5" id="KW-1185">Reference proteome</keyword>
<dbReference type="PANTHER" id="PTHR15735:SF21">
    <property type="entry name" value="PROTEIN NERVOUS WRECK"/>
    <property type="match status" value="1"/>
</dbReference>
<dbReference type="AlphaFoldDB" id="A0A2R6NI05"/>
<evidence type="ECO:0000256" key="1">
    <source>
        <dbReference type="ARBA" id="ARBA00022443"/>
    </source>
</evidence>
<dbReference type="GO" id="GO:0030864">
    <property type="term" value="C:cortical actin cytoskeleton"/>
    <property type="evidence" value="ECO:0007669"/>
    <property type="project" value="UniProtKB-ARBA"/>
</dbReference>
<gene>
    <name evidence="4" type="ORF">PHLCEN_2v12131</name>
</gene>
<evidence type="ECO:0000313" key="4">
    <source>
        <dbReference type="EMBL" id="PSR71921.1"/>
    </source>
</evidence>
<dbReference type="InterPro" id="IPR027267">
    <property type="entry name" value="AH/BAR_dom_sf"/>
</dbReference>
<dbReference type="GO" id="GO:0030833">
    <property type="term" value="P:regulation of actin filament polymerization"/>
    <property type="evidence" value="ECO:0007669"/>
    <property type="project" value="TreeGrafter"/>
</dbReference>
<proteinExistence type="predicted"/>
<dbReference type="Gene3D" id="2.30.30.40">
    <property type="entry name" value="SH3 Domains"/>
    <property type="match status" value="2"/>
</dbReference>
<organism evidence="4 5">
    <name type="scientific">Hermanssonia centrifuga</name>
    <dbReference type="NCBI Taxonomy" id="98765"/>
    <lineage>
        <taxon>Eukaryota</taxon>
        <taxon>Fungi</taxon>
        <taxon>Dikarya</taxon>
        <taxon>Basidiomycota</taxon>
        <taxon>Agaricomycotina</taxon>
        <taxon>Agaricomycetes</taxon>
        <taxon>Polyporales</taxon>
        <taxon>Meruliaceae</taxon>
        <taxon>Hermanssonia</taxon>
    </lineage>
</organism>
<reference evidence="4 5" key="1">
    <citation type="submission" date="2018-02" db="EMBL/GenBank/DDBJ databases">
        <title>Genome sequence of the basidiomycete white-rot fungus Phlebia centrifuga.</title>
        <authorList>
            <person name="Granchi Z."/>
            <person name="Peng M."/>
            <person name="de Vries R.P."/>
            <person name="Hilden K."/>
            <person name="Makela M.R."/>
            <person name="Grigoriev I."/>
            <person name="Riley R."/>
        </authorList>
    </citation>
    <scope>NUCLEOTIDE SEQUENCE [LARGE SCALE GENOMIC DNA]</scope>
    <source>
        <strain evidence="4 5">FBCC195</strain>
    </source>
</reference>
<keyword evidence="1 2" id="KW-0728">SH3 domain</keyword>
<dbReference type="SMART" id="SM00326">
    <property type="entry name" value="SH3"/>
    <property type="match status" value="2"/>
</dbReference>
<name>A0A2R6NI05_9APHY</name>
<dbReference type="PROSITE" id="PS50002">
    <property type="entry name" value="SH3"/>
    <property type="match status" value="1"/>
</dbReference>
<dbReference type="InterPro" id="IPR001060">
    <property type="entry name" value="FCH_dom"/>
</dbReference>
<sequence>MPSSQYQVRDLYRERVSLEREYAGKLLTLAKKAADRKSKKIAPLVLGNEPTKAWDESVVKESTLDKAYSQLIASFEDSAQDHLLIADGLSSQVVDALKATEKRHEEAKKRQMQYFQKLLSDRDKAYADRLKSDHATEDLHSQLLEKFANIIVHAQDLHGTHLENLKSRVSATEQAFKELDPYRDQELFIDYNISHFSAPADWAFEPCATHYDTGDMSVEPTPKVYLQNRLARCREKLDELLPIIASKRKETEQLQNLVQAYTVDSKLGDAQSISDNYLEAQHQLTFFITSECMLTAEVQTIVAALGEGASVQVLEEDDGSGWVKVTDEDGVKGLVPASYVTLVDPATTHSELTPSAPLASGHPHGSGIYVRGVYDYQAQGPDELGMREGELIELTGGSSGGQNYADGWWEGKTREFGL</sequence>
<dbReference type="Pfam" id="PF00018">
    <property type="entry name" value="SH3_1"/>
    <property type="match status" value="1"/>
</dbReference>
<dbReference type="PANTHER" id="PTHR15735">
    <property type="entry name" value="FCH AND DOUBLE SH3 DOMAINS PROTEIN"/>
    <property type="match status" value="1"/>
</dbReference>
<dbReference type="InterPro" id="IPR001452">
    <property type="entry name" value="SH3_domain"/>
</dbReference>
<feature type="domain" description="SH3" evidence="3">
    <location>
        <begin position="365"/>
        <end position="418"/>
    </location>
</feature>
<accession>A0A2R6NI05</accession>
<evidence type="ECO:0000256" key="2">
    <source>
        <dbReference type="PROSITE-ProRule" id="PRU00192"/>
    </source>
</evidence>
<dbReference type="GO" id="GO:0030036">
    <property type="term" value="P:actin cytoskeleton organization"/>
    <property type="evidence" value="ECO:0007669"/>
    <property type="project" value="UniProtKB-ARBA"/>
</dbReference>
<dbReference type="SUPFAM" id="SSF50044">
    <property type="entry name" value="SH3-domain"/>
    <property type="match status" value="2"/>
</dbReference>
<protein>
    <recommendedName>
        <fullName evidence="3">SH3 domain-containing protein</fullName>
    </recommendedName>
</protein>
<dbReference type="STRING" id="98765.A0A2R6NI05"/>
<dbReference type="Gene3D" id="1.20.1270.60">
    <property type="entry name" value="Arfaptin homology (AH) domain/BAR domain"/>
    <property type="match status" value="2"/>
</dbReference>
<dbReference type="CDD" id="cd00174">
    <property type="entry name" value="SH3"/>
    <property type="match status" value="1"/>
</dbReference>
<comment type="caution">
    <text evidence="4">The sequence shown here is derived from an EMBL/GenBank/DDBJ whole genome shotgun (WGS) entry which is preliminary data.</text>
</comment>
<evidence type="ECO:0000313" key="5">
    <source>
        <dbReference type="Proteomes" id="UP000186601"/>
    </source>
</evidence>
<dbReference type="OrthoDB" id="8783038at2759"/>